<name>A0A0U3CIH8_9EURY</name>
<dbReference type="KEGG" id="mmil:sm9_1828"/>
<evidence type="ECO:0000313" key="3">
    <source>
        <dbReference type="Proteomes" id="UP000067738"/>
    </source>
</evidence>
<evidence type="ECO:0000256" key="1">
    <source>
        <dbReference type="SAM" id="Phobius"/>
    </source>
</evidence>
<feature type="transmembrane region" description="Helical" evidence="1">
    <location>
        <begin position="89"/>
        <end position="109"/>
    </location>
</feature>
<dbReference type="EMBL" id="CP011266">
    <property type="protein sequence ID" value="ALT69595.1"/>
    <property type="molecule type" value="Genomic_DNA"/>
</dbReference>
<proteinExistence type="predicted"/>
<evidence type="ECO:0000313" key="2">
    <source>
        <dbReference type="EMBL" id="ALT69595.1"/>
    </source>
</evidence>
<sequence length="110" mass="12585">MIINKYISLVLTGVLFLMLMLLLSSVVMWISPGLNIAFSGILMIAFVFICRAFYSYLRNDDKYKNTRKRSSDVKGESYITKGESDIKKIFVIFWVILMTILLAVTFVIIG</sequence>
<feature type="transmembrane region" description="Helical" evidence="1">
    <location>
        <begin position="7"/>
        <end position="30"/>
    </location>
</feature>
<dbReference type="PATRIC" id="fig|230361.4.peg.1890"/>
<keyword evidence="1" id="KW-0812">Transmembrane</keyword>
<dbReference type="AlphaFoldDB" id="A0A0U3CIH8"/>
<feature type="transmembrane region" description="Helical" evidence="1">
    <location>
        <begin position="36"/>
        <end position="57"/>
    </location>
</feature>
<keyword evidence="1" id="KW-1133">Transmembrane helix</keyword>
<keyword evidence="3" id="KW-1185">Reference proteome</keyword>
<gene>
    <name evidence="2" type="ORF">sm9_1828</name>
</gene>
<organism evidence="2 3">
    <name type="scientific">Methanobrevibacter millerae</name>
    <dbReference type="NCBI Taxonomy" id="230361"/>
    <lineage>
        <taxon>Archaea</taxon>
        <taxon>Methanobacteriati</taxon>
        <taxon>Methanobacteriota</taxon>
        <taxon>Methanomada group</taxon>
        <taxon>Methanobacteria</taxon>
        <taxon>Methanobacteriales</taxon>
        <taxon>Methanobacteriaceae</taxon>
        <taxon>Methanobrevibacter</taxon>
    </lineage>
</organism>
<dbReference type="Proteomes" id="UP000067738">
    <property type="component" value="Chromosome"/>
</dbReference>
<reference evidence="2 3" key="1">
    <citation type="submission" date="2015-04" db="EMBL/GenBank/DDBJ databases">
        <title>The complete genome sequence of the rumen methanogen Methanobrevibacter millerae SM9.</title>
        <authorList>
            <person name="Leahy S.C."/>
            <person name="Kelly W.J."/>
            <person name="Pacheco D.M."/>
            <person name="Li D."/>
            <person name="Altermann E."/>
            <person name="Attwood G.T."/>
        </authorList>
    </citation>
    <scope>NUCLEOTIDE SEQUENCE [LARGE SCALE GENOMIC DNA]</scope>
    <source>
        <strain evidence="2 3">SM9</strain>
    </source>
</reference>
<evidence type="ECO:0008006" key="4">
    <source>
        <dbReference type="Google" id="ProtNLM"/>
    </source>
</evidence>
<accession>A0A0U3CIH8</accession>
<keyword evidence="1" id="KW-0472">Membrane</keyword>
<protein>
    <recommendedName>
        <fullName evidence="4">DUF3899 domain-containing protein</fullName>
    </recommendedName>
</protein>